<dbReference type="Gene3D" id="2.60.260.20">
    <property type="entry name" value="Urease metallochaperone UreE, N-terminal domain"/>
    <property type="match status" value="2"/>
</dbReference>
<keyword evidence="3 14" id="KW-0963">Cytoplasm</keyword>
<dbReference type="GO" id="GO:0051082">
    <property type="term" value="F:unfolded protein binding"/>
    <property type="evidence" value="ECO:0007669"/>
    <property type="project" value="UniProtKB-UniRule"/>
</dbReference>
<evidence type="ECO:0000313" key="18">
    <source>
        <dbReference type="EMBL" id="EGC02933.1"/>
    </source>
</evidence>
<dbReference type="EMBL" id="ADKM02000085">
    <property type="protein sequence ID" value="EGC02933.1"/>
    <property type="molecule type" value="Genomic_DNA"/>
</dbReference>
<dbReference type="InterPro" id="IPR036869">
    <property type="entry name" value="J_dom_sf"/>
</dbReference>
<dbReference type="PROSITE" id="PS50076">
    <property type="entry name" value="DNAJ_2"/>
    <property type="match status" value="1"/>
</dbReference>
<dbReference type="GO" id="GO:0031072">
    <property type="term" value="F:heat shock protein binding"/>
    <property type="evidence" value="ECO:0007669"/>
    <property type="project" value="InterPro"/>
</dbReference>
<keyword evidence="9 14" id="KW-0346">Stress response</keyword>
<feature type="repeat" description="CXXCXGXG motif" evidence="14">
    <location>
        <begin position="170"/>
        <end position="177"/>
    </location>
</feature>
<evidence type="ECO:0000256" key="14">
    <source>
        <dbReference type="HAMAP-Rule" id="MF_01152"/>
    </source>
</evidence>
<dbReference type="PANTHER" id="PTHR43096:SF48">
    <property type="entry name" value="CHAPERONE PROTEIN DNAJ"/>
    <property type="match status" value="1"/>
</dbReference>
<protein>
    <recommendedName>
        <fullName evidence="13 14">Chaperone protein DnaJ</fullName>
    </recommendedName>
</protein>
<feature type="binding site" evidence="14">
    <location>
        <position position="210"/>
    </location>
    <ligand>
        <name>Zn(2+)</name>
        <dbReference type="ChEBI" id="CHEBI:29105"/>
        <label>1</label>
    </ligand>
</feature>
<evidence type="ECO:0000313" key="19">
    <source>
        <dbReference type="Proteomes" id="UP000004259"/>
    </source>
</evidence>
<dbReference type="AlphaFoldDB" id="E9SCU7"/>
<dbReference type="Gene3D" id="1.10.287.110">
    <property type="entry name" value="DnaJ domain"/>
    <property type="match status" value="1"/>
</dbReference>
<evidence type="ECO:0000256" key="12">
    <source>
        <dbReference type="ARBA" id="ARBA00061004"/>
    </source>
</evidence>
<keyword evidence="19" id="KW-1185">Reference proteome</keyword>
<dbReference type="GO" id="GO:0005737">
    <property type="term" value="C:cytoplasm"/>
    <property type="evidence" value="ECO:0007669"/>
    <property type="project" value="UniProtKB-SubCell"/>
</dbReference>
<dbReference type="CDD" id="cd10747">
    <property type="entry name" value="DnaJ_C"/>
    <property type="match status" value="1"/>
</dbReference>
<feature type="domain" description="CR-type" evidence="17">
    <location>
        <begin position="140"/>
        <end position="222"/>
    </location>
</feature>
<evidence type="ECO:0000259" key="16">
    <source>
        <dbReference type="PROSITE" id="PS50076"/>
    </source>
</evidence>
<reference evidence="18 19" key="1">
    <citation type="submission" date="2011-02" db="EMBL/GenBank/DDBJ databases">
        <authorList>
            <person name="Nelson K.E."/>
            <person name="Sutton G."/>
            <person name="Torralba M."/>
            <person name="Durkin S."/>
            <person name="Harkins D."/>
            <person name="Montgomery R."/>
            <person name="Ziemer C."/>
            <person name="Klaassens E."/>
            <person name="Ocuiv P."/>
            <person name="Morrison M."/>
        </authorList>
    </citation>
    <scope>NUCLEOTIDE SEQUENCE [LARGE SCALE GENOMIC DNA]</scope>
    <source>
        <strain evidence="18 19">8</strain>
    </source>
</reference>
<dbReference type="SUPFAM" id="SSF57938">
    <property type="entry name" value="DnaJ/Hsp40 cysteine-rich domain"/>
    <property type="match status" value="1"/>
</dbReference>
<feature type="binding site" evidence="14">
    <location>
        <position position="213"/>
    </location>
    <ligand>
        <name>Zn(2+)</name>
        <dbReference type="ChEBI" id="CHEBI:29105"/>
        <label>1</label>
    </ligand>
</feature>
<dbReference type="PROSITE" id="PS51188">
    <property type="entry name" value="ZF_CR"/>
    <property type="match status" value="1"/>
</dbReference>
<feature type="repeat" description="CXXCXGXG motif" evidence="14">
    <location>
        <begin position="210"/>
        <end position="217"/>
    </location>
</feature>
<feature type="binding site" evidence="14">
    <location>
        <position position="196"/>
    </location>
    <ligand>
        <name>Zn(2+)</name>
        <dbReference type="ChEBI" id="CHEBI:29105"/>
        <label>2</label>
    </ligand>
</feature>
<evidence type="ECO:0000259" key="17">
    <source>
        <dbReference type="PROSITE" id="PS51188"/>
    </source>
</evidence>
<keyword evidence="4 14" id="KW-0235">DNA replication</keyword>
<dbReference type="Proteomes" id="UP000004259">
    <property type="component" value="Unassembled WGS sequence"/>
</dbReference>
<comment type="subcellular location">
    <subcellularLocation>
        <location evidence="1 14">Cytoplasm</location>
    </subcellularLocation>
</comment>
<comment type="caution">
    <text evidence="18">The sequence shown here is derived from an EMBL/GenBank/DDBJ whole genome shotgun (WGS) entry which is preliminary data.</text>
</comment>
<dbReference type="FunFam" id="2.10.230.10:FF:000002">
    <property type="entry name" value="Molecular chaperone DnaJ"/>
    <property type="match status" value="1"/>
</dbReference>
<dbReference type="STRING" id="246199.CUS_6701"/>
<dbReference type="FunFam" id="1.10.287.110:FF:000034">
    <property type="entry name" value="Chaperone protein DnaJ"/>
    <property type="match status" value="1"/>
</dbReference>
<dbReference type="InterPro" id="IPR036410">
    <property type="entry name" value="HSP_DnaJ_Cys-rich_dom_sf"/>
</dbReference>
<keyword evidence="10 14" id="KW-0143">Chaperone</keyword>
<dbReference type="GO" id="GO:0006260">
    <property type="term" value="P:DNA replication"/>
    <property type="evidence" value="ECO:0007669"/>
    <property type="project" value="UniProtKB-KW"/>
</dbReference>
<evidence type="ECO:0000256" key="2">
    <source>
        <dbReference type="ARBA" id="ARBA00011738"/>
    </source>
</evidence>
<dbReference type="GO" id="GO:0005524">
    <property type="term" value="F:ATP binding"/>
    <property type="evidence" value="ECO:0007669"/>
    <property type="project" value="InterPro"/>
</dbReference>
<sequence>MADKRDYYEVLGVQKGASEDELKKAFRKLAKQYHPDLHPGDKEAEEKFKEVNEAYEVLSDPEKRSRYDQFGHAGVDPNYGGGAGAGGFGGFGDMGDIFDSIFSGFGFGSGGGRAANPNAPRRGADIRANLTIDFMEACTGKKVKMKYPRSESCPDCNGTGAAAGTSPKTCPDCHGTGTVRISQRTPFGNISQTATCSRCGGKGRIVDNPCRTCSGQGMVKKTIERDIDIPAGIDDGQTLRVAGEGNRGTNGGPSGDLHINITVRPDPIFERDGYDVWTDIPITYAQATLGDEITVPTVGGKVKYTVPEGTQNNTVFRLKGKGIKRLNRSDYGDHYVRINVEVPRNLTRDQKEKLREFEASLNEKNYAKRNTFKDKLEKIKDIFK</sequence>
<dbReference type="eggNOG" id="COG0484">
    <property type="taxonomic scope" value="Bacteria"/>
</dbReference>
<comment type="domain">
    <text evidence="14">The J domain is necessary and sufficient to stimulate DnaK ATPase activity. Zinc center 1 plays an important role in the autonomous, DnaK-independent chaperone activity of DnaJ. Zinc center 2 is essential for interaction with DnaK and for DnaJ activity.</text>
</comment>
<dbReference type="GO" id="GO:0009408">
    <property type="term" value="P:response to heat"/>
    <property type="evidence" value="ECO:0007669"/>
    <property type="project" value="InterPro"/>
</dbReference>
<dbReference type="SMART" id="SM00271">
    <property type="entry name" value="DnaJ"/>
    <property type="match status" value="1"/>
</dbReference>
<evidence type="ECO:0000256" key="9">
    <source>
        <dbReference type="ARBA" id="ARBA00023016"/>
    </source>
</evidence>
<dbReference type="PANTHER" id="PTHR43096">
    <property type="entry name" value="DNAJ HOMOLOG 1, MITOCHONDRIAL-RELATED"/>
    <property type="match status" value="1"/>
</dbReference>
<dbReference type="OrthoDB" id="9779889at2"/>
<comment type="function">
    <text evidence="11 14">Participates actively in the response to hyperosmotic and heat shock by preventing the aggregation of stress-denatured proteins and by disaggregating proteins, also in an autonomous, DnaK-independent fashion. Unfolded proteins bind initially to DnaJ; upon interaction with the DnaJ-bound protein, DnaK hydrolyzes its bound ATP, resulting in the formation of a stable complex. GrpE releases ADP from DnaK; ATP binding to DnaK triggers the release of the substrate protein, thus completing the reaction cycle. Several rounds of ATP-dependent interactions between DnaJ, DnaK and GrpE are required for fully efficient folding. Also involved, together with DnaK and GrpE, in the DNA replication of plasmids through activation of initiation proteins.</text>
</comment>
<dbReference type="CDD" id="cd06257">
    <property type="entry name" value="DnaJ"/>
    <property type="match status" value="1"/>
</dbReference>
<feature type="domain" description="J" evidence="16">
    <location>
        <begin position="6"/>
        <end position="71"/>
    </location>
</feature>
<keyword evidence="5 14" id="KW-0479">Metal-binding</keyword>
<dbReference type="Gene3D" id="2.10.230.10">
    <property type="entry name" value="Heat shock protein DnaJ, cysteine-rich domain"/>
    <property type="match status" value="1"/>
</dbReference>
<dbReference type="NCBIfam" id="TIGR02349">
    <property type="entry name" value="DnaJ_bact"/>
    <property type="match status" value="1"/>
</dbReference>
<feature type="binding site" evidence="14">
    <location>
        <position position="199"/>
    </location>
    <ligand>
        <name>Zn(2+)</name>
        <dbReference type="ChEBI" id="CHEBI:29105"/>
        <label>2</label>
    </ligand>
</feature>
<feature type="binding site" evidence="14">
    <location>
        <position position="156"/>
    </location>
    <ligand>
        <name>Zn(2+)</name>
        <dbReference type="ChEBI" id="CHEBI:29105"/>
        <label>1</label>
    </ligand>
</feature>
<dbReference type="InterPro" id="IPR002939">
    <property type="entry name" value="DnaJ_C"/>
</dbReference>
<evidence type="ECO:0000256" key="8">
    <source>
        <dbReference type="ARBA" id="ARBA00022833"/>
    </source>
</evidence>
<comment type="cofactor">
    <cofactor evidence="14">
        <name>Zn(2+)</name>
        <dbReference type="ChEBI" id="CHEBI:29105"/>
    </cofactor>
    <text evidence="14">Binds 2 Zn(2+) ions per monomer.</text>
</comment>
<feature type="binding site" evidence="14">
    <location>
        <position position="173"/>
    </location>
    <ligand>
        <name>Zn(2+)</name>
        <dbReference type="ChEBI" id="CHEBI:29105"/>
        <label>2</label>
    </ligand>
</feature>
<dbReference type="CDD" id="cd10719">
    <property type="entry name" value="DnaJ_zf"/>
    <property type="match status" value="1"/>
</dbReference>
<organism evidence="18 19">
    <name type="scientific">Ruminococcus albus 8</name>
    <dbReference type="NCBI Taxonomy" id="246199"/>
    <lineage>
        <taxon>Bacteria</taxon>
        <taxon>Bacillati</taxon>
        <taxon>Bacillota</taxon>
        <taxon>Clostridia</taxon>
        <taxon>Eubacteriales</taxon>
        <taxon>Oscillospiraceae</taxon>
        <taxon>Ruminococcus</taxon>
    </lineage>
</organism>
<dbReference type="Pfam" id="PF01556">
    <property type="entry name" value="DnaJ_C"/>
    <property type="match status" value="1"/>
</dbReference>
<dbReference type="Pfam" id="PF00684">
    <property type="entry name" value="DnaJ_CXXCXGXG"/>
    <property type="match status" value="1"/>
</dbReference>
<dbReference type="InterPro" id="IPR008971">
    <property type="entry name" value="HSP40/DnaJ_pept-bd"/>
</dbReference>
<gene>
    <name evidence="14 18" type="primary">dnaJ</name>
    <name evidence="18" type="ORF">CUS_6701</name>
</gene>
<dbReference type="HAMAP" id="MF_01152">
    <property type="entry name" value="DnaJ"/>
    <property type="match status" value="1"/>
</dbReference>
<name>E9SCU7_RUMAL</name>
<keyword evidence="7 14" id="KW-0863">Zinc-finger</keyword>
<dbReference type="GO" id="GO:0042026">
    <property type="term" value="P:protein refolding"/>
    <property type="evidence" value="ECO:0007669"/>
    <property type="project" value="TreeGrafter"/>
</dbReference>
<dbReference type="InterPro" id="IPR001623">
    <property type="entry name" value="DnaJ_domain"/>
</dbReference>
<feature type="binding site" evidence="14">
    <location>
        <position position="153"/>
    </location>
    <ligand>
        <name>Zn(2+)</name>
        <dbReference type="ChEBI" id="CHEBI:29105"/>
        <label>1</label>
    </ligand>
</feature>
<feature type="zinc finger region" description="CR-type" evidence="15">
    <location>
        <begin position="140"/>
        <end position="222"/>
    </location>
</feature>
<feature type="repeat" description="CXXCXGXG motif" evidence="14">
    <location>
        <begin position="196"/>
        <end position="203"/>
    </location>
</feature>
<dbReference type="Pfam" id="PF00226">
    <property type="entry name" value="DnaJ"/>
    <property type="match status" value="1"/>
</dbReference>
<dbReference type="GO" id="GO:0008270">
    <property type="term" value="F:zinc ion binding"/>
    <property type="evidence" value="ECO:0007669"/>
    <property type="project" value="UniProtKB-UniRule"/>
</dbReference>
<dbReference type="FunFam" id="2.60.260.20:FF:000004">
    <property type="entry name" value="Molecular chaperone DnaJ"/>
    <property type="match status" value="1"/>
</dbReference>
<evidence type="ECO:0000256" key="10">
    <source>
        <dbReference type="ARBA" id="ARBA00023186"/>
    </source>
</evidence>
<dbReference type="PROSITE" id="PS00636">
    <property type="entry name" value="DNAJ_1"/>
    <property type="match status" value="1"/>
</dbReference>
<dbReference type="InterPro" id="IPR001305">
    <property type="entry name" value="HSP_DnaJ_Cys-rich_dom"/>
</dbReference>
<comment type="subunit">
    <text evidence="2 14">Homodimer.</text>
</comment>
<evidence type="ECO:0000256" key="13">
    <source>
        <dbReference type="ARBA" id="ARBA00067609"/>
    </source>
</evidence>
<keyword evidence="8 14" id="KW-0862">Zinc</keyword>
<evidence type="ECO:0000256" key="4">
    <source>
        <dbReference type="ARBA" id="ARBA00022705"/>
    </source>
</evidence>
<comment type="similarity">
    <text evidence="12 14">Belongs to the DnaJ family.</text>
</comment>
<evidence type="ECO:0000256" key="1">
    <source>
        <dbReference type="ARBA" id="ARBA00004496"/>
    </source>
</evidence>
<evidence type="ECO:0000256" key="5">
    <source>
        <dbReference type="ARBA" id="ARBA00022723"/>
    </source>
</evidence>
<evidence type="ECO:0000256" key="6">
    <source>
        <dbReference type="ARBA" id="ARBA00022737"/>
    </source>
</evidence>
<dbReference type="InterPro" id="IPR018253">
    <property type="entry name" value="DnaJ_domain_CS"/>
</dbReference>
<evidence type="ECO:0000256" key="3">
    <source>
        <dbReference type="ARBA" id="ARBA00022490"/>
    </source>
</evidence>
<keyword evidence="6 14" id="KW-0677">Repeat</keyword>
<proteinExistence type="inferred from homology"/>
<dbReference type="InterPro" id="IPR012724">
    <property type="entry name" value="DnaJ"/>
</dbReference>
<dbReference type="PRINTS" id="PR00625">
    <property type="entry name" value="JDOMAIN"/>
</dbReference>
<feature type="binding site" evidence="14">
    <location>
        <position position="170"/>
    </location>
    <ligand>
        <name>Zn(2+)</name>
        <dbReference type="ChEBI" id="CHEBI:29105"/>
        <label>2</label>
    </ligand>
</feature>
<evidence type="ECO:0000256" key="15">
    <source>
        <dbReference type="PROSITE-ProRule" id="PRU00546"/>
    </source>
</evidence>
<accession>E9SCU7</accession>
<dbReference type="SUPFAM" id="SSF46565">
    <property type="entry name" value="Chaperone J-domain"/>
    <property type="match status" value="1"/>
</dbReference>
<dbReference type="RefSeq" id="WP_002850015.1">
    <property type="nucleotide sequence ID" value="NZ_ADKM02000085.1"/>
</dbReference>
<evidence type="ECO:0000256" key="7">
    <source>
        <dbReference type="ARBA" id="ARBA00022771"/>
    </source>
</evidence>
<dbReference type="SUPFAM" id="SSF49493">
    <property type="entry name" value="HSP40/DnaJ peptide-binding domain"/>
    <property type="match status" value="2"/>
</dbReference>
<feature type="repeat" description="CXXCXGXG motif" evidence="14">
    <location>
        <begin position="153"/>
        <end position="160"/>
    </location>
</feature>
<dbReference type="NCBIfam" id="NF008035">
    <property type="entry name" value="PRK10767.1"/>
    <property type="match status" value="1"/>
</dbReference>
<evidence type="ECO:0000256" key="11">
    <source>
        <dbReference type="ARBA" id="ARBA00053423"/>
    </source>
</evidence>